<sequence length="313" mass="34520">MKSDRLLALMLLLQARSPRSATDLAEQLEVSVRTIYRDAQALSSAGVPVYAERGRSGGIALLPGYRTQVPGLTADESSALFVLMTSTAHTDLGLGGAIGPALRKVLASLPETQRDTAGLIRERILVDPTRWRSADTRPEHLGSVQTAVLEGRRVRMRYGPAGGTYTIDPLGLVHKAGVWHLVAEHRQILKTFRADRIGAVTVLDTPAHRRAGFDLATAWDTLQRDFTGSLQTVPVRVRVRSRIIGRVLRMHGQEPMKDEVHDGEWVETVVRFPALAAAQALLAHGDDLEILDPPQLREQFADLGRRVSELYRR</sequence>
<dbReference type="InterPro" id="IPR013196">
    <property type="entry name" value="HTH_11"/>
</dbReference>
<dbReference type="InterPro" id="IPR036390">
    <property type="entry name" value="WH_DNA-bd_sf"/>
</dbReference>
<name>A0ABP7AJY2_9ACTN</name>
<comment type="caution">
    <text evidence="4">The sequence shown here is derived from an EMBL/GenBank/DDBJ whole genome shotgun (WGS) entry which is preliminary data.</text>
</comment>
<evidence type="ECO:0000259" key="1">
    <source>
        <dbReference type="Pfam" id="PF08279"/>
    </source>
</evidence>
<dbReference type="SUPFAM" id="SSF46785">
    <property type="entry name" value="Winged helix' DNA-binding domain"/>
    <property type="match status" value="1"/>
</dbReference>
<keyword evidence="5" id="KW-1185">Reference proteome</keyword>
<evidence type="ECO:0000313" key="5">
    <source>
        <dbReference type="Proteomes" id="UP001501074"/>
    </source>
</evidence>
<protein>
    <submittedName>
        <fullName evidence="4">YafY family protein</fullName>
    </submittedName>
</protein>
<feature type="domain" description="Helix-turn-helix type 11" evidence="1">
    <location>
        <begin position="5"/>
        <end position="58"/>
    </location>
</feature>
<reference evidence="5" key="1">
    <citation type="journal article" date="2019" name="Int. J. Syst. Evol. Microbiol.">
        <title>The Global Catalogue of Microorganisms (GCM) 10K type strain sequencing project: providing services to taxonomists for standard genome sequencing and annotation.</title>
        <authorList>
            <consortium name="The Broad Institute Genomics Platform"/>
            <consortium name="The Broad Institute Genome Sequencing Center for Infectious Disease"/>
            <person name="Wu L."/>
            <person name="Ma J."/>
        </authorList>
    </citation>
    <scope>NUCLEOTIDE SEQUENCE [LARGE SCALE GENOMIC DNA]</scope>
    <source>
        <strain evidence="5">JCM 16902</strain>
    </source>
</reference>
<dbReference type="Proteomes" id="UP001501074">
    <property type="component" value="Unassembled WGS sequence"/>
</dbReference>
<dbReference type="PROSITE" id="PS52050">
    <property type="entry name" value="WYL"/>
    <property type="match status" value="1"/>
</dbReference>
<dbReference type="Pfam" id="PF08279">
    <property type="entry name" value="HTH_11"/>
    <property type="match status" value="1"/>
</dbReference>
<dbReference type="InterPro" id="IPR036388">
    <property type="entry name" value="WH-like_DNA-bd_sf"/>
</dbReference>
<dbReference type="PIRSF" id="PIRSF016838">
    <property type="entry name" value="PafC"/>
    <property type="match status" value="1"/>
</dbReference>
<dbReference type="Pfam" id="PF25583">
    <property type="entry name" value="WCX"/>
    <property type="match status" value="1"/>
</dbReference>
<dbReference type="InterPro" id="IPR057727">
    <property type="entry name" value="WCX_dom"/>
</dbReference>
<dbReference type="InterPro" id="IPR051534">
    <property type="entry name" value="CBASS_pafABC_assoc_protein"/>
</dbReference>
<dbReference type="RefSeq" id="WP_231485715.1">
    <property type="nucleotide sequence ID" value="NZ_BAAAZO010000012.1"/>
</dbReference>
<dbReference type="EMBL" id="BAAAZO010000012">
    <property type="protein sequence ID" value="GAA3634007.1"/>
    <property type="molecule type" value="Genomic_DNA"/>
</dbReference>
<proteinExistence type="predicted"/>
<accession>A0ABP7AJY2</accession>
<gene>
    <name evidence="4" type="ORF">GCM10022223_60400</name>
</gene>
<dbReference type="Pfam" id="PF13280">
    <property type="entry name" value="WYL"/>
    <property type="match status" value="1"/>
</dbReference>
<dbReference type="InterPro" id="IPR026881">
    <property type="entry name" value="WYL_dom"/>
</dbReference>
<organism evidence="4 5">
    <name type="scientific">Kineosporia mesophila</name>
    <dbReference type="NCBI Taxonomy" id="566012"/>
    <lineage>
        <taxon>Bacteria</taxon>
        <taxon>Bacillati</taxon>
        <taxon>Actinomycetota</taxon>
        <taxon>Actinomycetes</taxon>
        <taxon>Kineosporiales</taxon>
        <taxon>Kineosporiaceae</taxon>
        <taxon>Kineosporia</taxon>
    </lineage>
</organism>
<dbReference type="PANTHER" id="PTHR34580:SF1">
    <property type="entry name" value="PROTEIN PAFC"/>
    <property type="match status" value="1"/>
</dbReference>
<evidence type="ECO:0000259" key="2">
    <source>
        <dbReference type="Pfam" id="PF13280"/>
    </source>
</evidence>
<dbReference type="InterPro" id="IPR028349">
    <property type="entry name" value="PafC-like"/>
</dbReference>
<evidence type="ECO:0000259" key="3">
    <source>
        <dbReference type="Pfam" id="PF25583"/>
    </source>
</evidence>
<feature type="domain" description="WYL" evidence="2">
    <location>
        <begin position="139"/>
        <end position="202"/>
    </location>
</feature>
<evidence type="ECO:0000313" key="4">
    <source>
        <dbReference type="EMBL" id="GAA3634007.1"/>
    </source>
</evidence>
<dbReference type="PANTHER" id="PTHR34580">
    <property type="match status" value="1"/>
</dbReference>
<feature type="domain" description="WCX" evidence="3">
    <location>
        <begin position="232"/>
        <end position="307"/>
    </location>
</feature>
<dbReference type="Gene3D" id="1.10.10.10">
    <property type="entry name" value="Winged helix-like DNA-binding domain superfamily/Winged helix DNA-binding domain"/>
    <property type="match status" value="1"/>
</dbReference>